<comment type="caution">
    <text evidence="1">The sequence shown here is derived from an EMBL/GenBank/DDBJ whole genome shotgun (WGS) entry which is preliminary data.</text>
</comment>
<name>A0A4S3ZT07_9FLAO</name>
<keyword evidence="2" id="KW-1185">Reference proteome</keyword>
<organism evidence="1 2">
    <name type="scientific">Flavobacterium supellecticarium</name>
    <dbReference type="NCBI Taxonomy" id="2565924"/>
    <lineage>
        <taxon>Bacteria</taxon>
        <taxon>Pseudomonadati</taxon>
        <taxon>Bacteroidota</taxon>
        <taxon>Flavobacteriia</taxon>
        <taxon>Flavobacteriales</taxon>
        <taxon>Flavobacteriaceae</taxon>
        <taxon>Flavobacterium</taxon>
    </lineage>
</organism>
<dbReference type="RefSeq" id="WP_136403812.1">
    <property type="nucleotide sequence ID" value="NZ_SSNZ01000007.1"/>
</dbReference>
<gene>
    <name evidence="1" type="ORF">E6C50_13790</name>
</gene>
<dbReference type="AlphaFoldDB" id="A0A4S3ZT07"/>
<reference evidence="1 2" key="1">
    <citation type="submission" date="2019-04" db="EMBL/GenBank/DDBJ databases">
        <title>Flavobacterium sp. nov. isolated from construction timber.</title>
        <authorList>
            <person name="Lin S.-Y."/>
            <person name="Chang C.-T."/>
            <person name="Young C.-C."/>
        </authorList>
    </citation>
    <scope>NUCLEOTIDE SEQUENCE [LARGE SCALE GENOMIC DNA]</scope>
    <source>
        <strain evidence="1 2">CC-CTC003</strain>
    </source>
</reference>
<proteinExistence type="predicted"/>
<accession>A0A4S3ZT07</accession>
<evidence type="ECO:0000313" key="1">
    <source>
        <dbReference type="EMBL" id="THF48819.1"/>
    </source>
</evidence>
<dbReference type="EMBL" id="SSNZ01000007">
    <property type="protein sequence ID" value="THF48819.1"/>
    <property type="molecule type" value="Genomic_DNA"/>
</dbReference>
<dbReference type="Proteomes" id="UP000307507">
    <property type="component" value="Unassembled WGS sequence"/>
</dbReference>
<protein>
    <submittedName>
        <fullName evidence="1">Uncharacterized protein</fullName>
    </submittedName>
</protein>
<dbReference type="OrthoDB" id="9819515at2"/>
<sequence>MAYLYDVKVKSIDVANKIAILDIDTIHPDAMYFSNNLAFAIRLIRDAALGDSPIAKSFDMNCLFDNHWLQENVKGYITKCELNAVRTSGETEIKNNGKEAYWRGETDTASATITVHFASPLWMQHLNTKSNWRSSAYPAAVEFVDRAPIDPSNEMSDFSDDYENSGGWILVKSETLKNTDSLWPKEVFIPIYTEKSYRRSTKLSGADLNKSTLEELLFKTVFALGRNGIKTFGILVPRGDDYYSVISFSNGGYSESGYKIPDLLTLGASEFNVNDSAKAVRFGA</sequence>
<evidence type="ECO:0000313" key="2">
    <source>
        <dbReference type="Proteomes" id="UP000307507"/>
    </source>
</evidence>